<evidence type="ECO:0000313" key="2">
    <source>
        <dbReference type="Proteomes" id="UP000799777"/>
    </source>
</evidence>
<dbReference type="AlphaFoldDB" id="A0A9P4GZB9"/>
<evidence type="ECO:0000313" key="1">
    <source>
        <dbReference type="EMBL" id="KAF2024866.1"/>
    </source>
</evidence>
<sequence>MAAFVNIVQKGIVYFTSRRNAVDENMLHCFSDQLIGVTRDLTFDAVYSYSRNWHQQDDVVHPFCNDRNIHVGTVWTFDLDNDFLHFDKKDHCRRISLSIVRQRSVTTSDFDLYTPSTPPELSVPSTRSWIFQGMSLKRLDSGSLERRKALAFRILADFAFQWGHILCGPYNDFTFRRLACAIIKIIALDFKVKETRVSRHGPGGLLVRKDSVPEWDPFSEDIVRIGQMPIVICQNISHAITLIQTDFEKQTLLAPELAKEGVAYLIFSRQTIRLYHISSDYARQTEPECLFGEKLQPSQKAVDLLLEATQIDNLEYPRVNLPTELQDMILGYVSPNSVESAQIGCAMNIGSNFTWTCGGRKIEREEVLRHRTVSVPIEIWFGNHFGGLAYKCI</sequence>
<comment type="caution">
    <text evidence="1">The sequence shown here is derived from an EMBL/GenBank/DDBJ whole genome shotgun (WGS) entry which is preliminary data.</text>
</comment>
<dbReference type="EMBL" id="ML978282">
    <property type="protein sequence ID" value="KAF2024866.1"/>
    <property type="molecule type" value="Genomic_DNA"/>
</dbReference>
<gene>
    <name evidence="1" type="ORF">EK21DRAFT_104385</name>
</gene>
<dbReference type="Proteomes" id="UP000799777">
    <property type="component" value="Unassembled WGS sequence"/>
</dbReference>
<keyword evidence="2" id="KW-1185">Reference proteome</keyword>
<protein>
    <submittedName>
        <fullName evidence="1">Uncharacterized protein</fullName>
    </submittedName>
</protein>
<reference evidence="1" key="1">
    <citation type="journal article" date="2020" name="Stud. Mycol.">
        <title>101 Dothideomycetes genomes: a test case for predicting lifestyles and emergence of pathogens.</title>
        <authorList>
            <person name="Haridas S."/>
            <person name="Albert R."/>
            <person name="Binder M."/>
            <person name="Bloem J."/>
            <person name="Labutti K."/>
            <person name="Salamov A."/>
            <person name="Andreopoulos B."/>
            <person name="Baker S."/>
            <person name="Barry K."/>
            <person name="Bills G."/>
            <person name="Bluhm B."/>
            <person name="Cannon C."/>
            <person name="Castanera R."/>
            <person name="Culley D."/>
            <person name="Daum C."/>
            <person name="Ezra D."/>
            <person name="Gonzalez J."/>
            <person name="Henrissat B."/>
            <person name="Kuo A."/>
            <person name="Liang C."/>
            <person name="Lipzen A."/>
            <person name="Lutzoni F."/>
            <person name="Magnuson J."/>
            <person name="Mondo S."/>
            <person name="Nolan M."/>
            <person name="Ohm R."/>
            <person name="Pangilinan J."/>
            <person name="Park H.-J."/>
            <person name="Ramirez L."/>
            <person name="Alfaro M."/>
            <person name="Sun H."/>
            <person name="Tritt A."/>
            <person name="Yoshinaga Y."/>
            <person name="Zwiers L.-H."/>
            <person name="Turgeon B."/>
            <person name="Goodwin S."/>
            <person name="Spatafora J."/>
            <person name="Crous P."/>
            <person name="Grigoriev I."/>
        </authorList>
    </citation>
    <scope>NUCLEOTIDE SEQUENCE</scope>
    <source>
        <strain evidence="1">CBS 110217</strain>
    </source>
</reference>
<proteinExistence type="predicted"/>
<accession>A0A9P4GZB9</accession>
<name>A0A9P4GZB9_9PLEO</name>
<organism evidence="1 2">
    <name type="scientific">Setomelanomma holmii</name>
    <dbReference type="NCBI Taxonomy" id="210430"/>
    <lineage>
        <taxon>Eukaryota</taxon>
        <taxon>Fungi</taxon>
        <taxon>Dikarya</taxon>
        <taxon>Ascomycota</taxon>
        <taxon>Pezizomycotina</taxon>
        <taxon>Dothideomycetes</taxon>
        <taxon>Pleosporomycetidae</taxon>
        <taxon>Pleosporales</taxon>
        <taxon>Pleosporineae</taxon>
        <taxon>Phaeosphaeriaceae</taxon>
        <taxon>Setomelanomma</taxon>
    </lineage>
</organism>
<dbReference type="OrthoDB" id="4934446at2759"/>